<accession>A0ABV0KAT6</accession>
<gene>
    <name evidence="1" type="ORF">NC992_22745</name>
</gene>
<dbReference type="Proteomes" id="UP001482513">
    <property type="component" value="Unassembled WGS sequence"/>
</dbReference>
<evidence type="ECO:0000313" key="2">
    <source>
        <dbReference type="Proteomes" id="UP001482513"/>
    </source>
</evidence>
<keyword evidence="2" id="KW-1185">Reference proteome</keyword>
<organism evidence="1 2">
    <name type="scientific">Leptolyngbya subtilissima DQ-A4</name>
    <dbReference type="NCBI Taxonomy" id="2933933"/>
    <lineage>
        <taxon>Bacteria</taxon>
        <taxon>Bacillati</taxon>
        <taxon>Cyanobacteriota</taxon>
        <taxon>Cyanophyceae</taxon>
        <taxon>Leptolyngbyales</taxon>
        <taxon>Leptolyngbyaceae</taxon>
        <taxon>Leptolyngbya group</taxon>
        <taxon>Leptolyngbya</taxon>
    </lineage>
</organism>
<proteinExistence type="predicted"/>
<evidence type="ECO:0000313" key="1">
    <source>
        <dbReference type="EMBL" id="MEP0949714.1"/>
    </source>
</evidence>
<name>A0ABV0KAT6_9CYAN</name>
<protein>
    <submittedName>
        <fullName evidence="1">Uncharacterized protein</fullName>
    </submittedName>
</protein>
<dbReference type="EMBL" id="JAMPKX010000014">
    <property type="protein sequence ID" value="MEP0949714.1"/>
    <property type="molecule type" value="Genomic_DNA"/>
</dbReference>
<reference evidence="1 2" key="1">
    <citation type="submission" date="2022-04" db="EMBL/GenBank/DDBJ databases">
        <title>Positive selection, recombination, and allopatry shape intraspecific diversity of widespread and dominant cyanobacteria.</title>
        <authorList>
            <person name="Wei J."/>
            <person name="Shu W."/>
            <person name="Hu C."/>
        </authorList>
    </citation>
    <scope>NUCLEOTIDE SEQUENCE [LARGE SCALE GENOMIC DNA]</scope>
    <source>
        <strain evidence="1 2">DQ-A4</strain>
    </source>
</reference>
<sequence>MQSSTAPSPATLTSERVQLAVDAILSTLGEPVTALHREALDAFQREDYQTNKRLAATNLGDFYCKSLGYLGSAFKLTPNTDTILAESARAAADFARERILAELGGAIAEALG</sequence>
<dbReference type="RefSeq" id="WP_190707895.1">
    <property type="nucleotide sequence ID" value="NZ_JAMPKX010000014.1"/>
</dbReference>
<comment type="caution">
    <text evidence="1">The sequence shown here is derived from an EMBL/GenBank/DDBJ whole genome shotgun (WGS) entry which is preliminary data.</text>
</comment>